<comment type="similarity">
    <text evidence="1">Belongs to the UBR4 family.</text>
</comment>
<name>A0A7S3AUZ1_9EUKA</name>
<evidence type="ECO:0000256" key="3">
    <source>
        <dbReference type="SAM" id="MobiDB-lite"/>
    </source>
</evidence>
<dbReference type="PROSITE" id="PS52043">
    <property type="entry name" value="UBR4_E3"/>
    <property type="match status" value="1"/>
</dbReference>
<keyword evidence="1" id="KW-0863">Zinc-finger</keyword>
<reference evidence="5" key="1">
    <citation type="submission" date="2021-01" db="EMBL/GenBank/DDBJ databases">
        <authorList>
            <person name="Corre E."/>
            <person name="Pelletier E."/>
            <person name="Niang G."/>
            <person name="Scheremetjew M."/>
            <person name="Finn R."/>
            <person name="Kale V."/>
            <person name="Holt S."/>
            <person name="Cochrane G."/>
            <person name="Meng A."/>
            <person name="Brown T."/>
            <person name="Cohen L."/>
        </authorList>
    </citation>
    <scope>NUCLEOTIDE SEQUENCE</scope>
    <source>
        <strain evidence="5">CCMP281</strain>
    </source>
</reference>
<feature type="coiled-coil region" evidence="2">
    <location>
        <begin position="644"/>
        <end position="671"/>
    </location>
</feature>
<evidence type="ECO:0000256" key="2">
    <source>
        <dbReference type="SAM" id="Coils"/>
    </source>
</evidence>
<evidence type="ECO:0000256" key="1">
    <source>
        <dbReference type="PROSITE-ProRule" id="PRU01388"/>
    </source>
</evidence>
<dbReference type="InterPro" id="IPR016024">
    <property type="entry name" value="ARM-type_fold"/>
</dbReference>
<evidence type="ECO:0000259" key="4">
    <source>
        <dbReference type="Pfam" id="PF13764"/>
    </source>
</evidence>
<keyword evidence="2" id="KW-0175">Coiled coil</keyword>
<dbReference type="PANTHER" id="PTHR21725:SF1">
    <property type="entry name" value="E3 UBIQUITIN-PROTEIN LIGASE UBR4"/>
    <property type="match status" value="1"/>
</dbReference>
<dbReference type="Pfam" id="PF13764">
    <property type="entry name" value="E3_UbLigase_R4"/>
    <property type="match status" value="1"/>
</dbReference>
<accession>A0A7S3AUZ1</accession>
<dbReference type="GO" id="GO:0008270">
    <property type="term" value="F:zinc ion binding"/>
    <property type="evidence" value="ECO:0007669"/>
    <property type="project" value="UniProtKB-KW"/>
</dbReference>
<evidence type="ECO:0000313" key="5">
    <source>
        <dbReference type="EMBL" id="CAE0114125.1"/>
    </source>
</evidence>
<gene>
    <name evidence="5" type="ORF">HERI1096_LOCUS14799</name>
</gene>
<protein>
    <recommendedName>
        <fullName evidence="4">E3 ubiquitin ligase UBR4 C-terminal domain-containing protein</fullName>
    </recommendedName>
</protein>
<feature type="region of interest" description="Disordered" evidence="3">
    <location>
        <begin position="984"/>
        <end position="1016"/>
    </location>
</feature>
<feature type="region of interest" description="UBR4 E3 catalytic module" evidence="1">
    <location>
        <begin position="592"/>
        <end position="1152"/>
    </location>
</feature>
<organism evidence="5">
    <name type="scientific">Haptolina ericina</name>
    <dbReference type="NCBI Taxonomy" id="156174"/>
    <lineage>
        <taxon>Eukaryota</taxon>
        <taxon>Haptista</taxon>
        <taxon>Haptophyta</taxon>
        <taxon>Prymnesiophyceae</taxon>
        <taxon>Prymnesiales</taxon>
        <taxon>Prymnesiaceae</taxon>
        <taxon>Haptolina</taxon>
    </lineage>
</organism>
<dbReference type="AlphaFoldDB" id="A0A7S3AUZ1"/>
<keyword evidence="1" id="KW-0479">Metal-binding</keyword>
<proteinExistence type="inferred from homology"/>
<sequence>MLPGACGSPRSSMEYFELLRGMMAADSRKLYAVACGALRQLCNLIDLEARRIRAQEASQMVDMAQGSVLKTLLEILQSLLELPTILTKFKRDEQLPTLLHALLCMRGLIMQKTSTSDECATRLMQMLTTLHEGSEADRRRFVAACISAMSEHAEGRAEDGRSLVFIFEQLCGLVCPEKPEPEYKLMLNKTATQEEFIRGSMTKNPYSSTAVGPLMRDVKNKICRDLDLGGLIEDDNGMELLVAGQIIKLDLTVAAVYEQVWARSTAAQAYAEGSASPMVVVYRLQGLDGEATEPIVDTLEEEGGEEQDPESEFAIADVVGEAGGLEVMMGILKRATPLLRARECSSLLLKFLQHCCKIRSNRRRMLQMQGAKELLCMLPEALSSESLCVVAERLVLTVEALLEEELADLPMPTDDDAEFPIHDGPASMEMESLSPNQGQIAMGGEAMVVVDDAEAFHDYVAIIVGALKSPVTKDAKALIKAITRLLPLVTRGNPARLRALLSHFESCTDFDRFDEAVHSSAVDAFLLECLIATCSSARNVSLAHRLKTAAVHQGLAPLAAAYLTRWLPGEPLPAEERGADTQQRWAAALARPALPLVLQLLGGLAQGHAGVQQLLLASPDLMTRLHALERQSSSATKATGTWAEALLEALRERAAAEVDRLRRATSESKRKAALDKRQQILKSMGMAVKGAAIDGVSDEHGGRAVIVAEGAASSVMEELEEENGHICVVCGEGETYRPGQTLGTYAFCKRVPLLSEAHSVAEAEAAATTSRHDACYSSVTHFNIIHYSCHREAARAERTLKQPKEEWEGATLRNSQTKCNNLFPIWGSSVSSEAYALCVEQWWTTVQSIGRVDAPRCRLLVHDTKLLLLRFALGESFSTYSKGGGRESNIKLLPYFVQMATFLLDSPAQPQRAMYKRILATWIAQEPTRHGPDSVLYMLVLSLLLHSPEEWATLRLLFLRRLLQYSRAEGRDRYSLMLPVSPTASPAIRGRSPGSGRSPALGPASSPLDSASSGGAAMLPPSAAQVVTSDTSQPAVATAPLSVFEACRPMLCFFALIERLQAILKGPRSWQPATSAKSVANEEQWVADMRERIRHCDQQVLKELGLLLREYEDEILQMNDFQEFFDVLGVLQQVLQQAESSEAFVSTARGDAASS</sequence>
<dbReference type="PANTHER" id="PTHR21725">
    <property type="entry name" value="E3 UBIQUITIN-PROTEIN LIGASE UBR4"/>
    <property type="match status" value="1"/>
</dbReference>
<dbReference type="InterPro" id="IPR025704">
    <property type="entry name" value="E3_Ub_ligase_UBR4_C"/>
</dbReference>
<keyword evidence="1" id="KW-0862">Zinc</keyword>
<dbReference type="EMBL" id="HBHX01026499">
    <property type="protein sequence ID" value="CAE0114125.1"/>
    <property type="molecule type" value="Transcribed_RNA"/>
</dbReference>
<feature type="domain" description="E3 ubiquitin ligase UBR4 C-terminal" evidence="4">
    <location>
        <begin position="201"/>
        <end position="1129"/>
    </location>
</feature>
<dbReference type="InterPro" id="IPR045189">
    <property type="entry name" value="UBR4-like"/>
</dbReference>
<dbReference type="SUPFAM" id="SSF48371">
    <property type="entry name" value="ARM repeat"/>
    <property type="match status" value="1"/>
</dbReference>